<dbReference type="EMBL" id="CP015402">
    <property type="protein sequence ID" value="ANU62417.1"/>
    <property type="molecule type" value="Genomic_DNA"/>
</dbReference>
<dbReference type="GO" id="GO:0004222">
    <property type="term" value="F:metalloendopeptidase activity"/>
    <property type="evidence" value="ECO:0007669"/>
    <property type="project" value="TreeGrafter"/>
</dbReference>
<dbReference type="KEGG" id="pary:A4V02_00750"/>
<feature type="compositionally biased region" description="Basic and acidic residues" evidence="2">
    <location>
        <begin position="252"/>
        <end position="277"/>
    </location>
</feature>
<dbReference type="Proteomes" id="UP000306630">
    <property type="component" value="Unassembled WGS sequence"/>
</dbReference>
<dbReference type="AlphaFoldDB" id="A0A1B1S6J9"/>
<dbReference type="Gene3D" id="2.70.70.10">
    <property type="entry name" value="Glucose Permease (Domain IIA)"/>
    <property type="match status" value="1"/>
</dbReference>
<dbReference type="GeneID" id="65535365"/>
<organism evidence="4 6">
    <name type="scientific">Muribaculum intestinale</name>
    <dbReference type="NCBI Taxonomy" id="1796646"/>
    <lineage>
        <taxon>Bacteria</taxon>
        <taxon>Pseudomonadati</taxon>
        <taxon>Bacteroidota</taxon>
        <taxon>Bacteroidia</taxon>
        <taxon>Bacteroidales</taxon>
        <taxon>Muribaculaceae</taxon>
        <taxon>Muribaculum</taxon>
    </lineage>
</organism>
<name>A0A1B1S6J9_9BACT</name>
<gene>
    <name evidence="4" type="ORF">A4V02_00750</name>
    <name evidence="5" type="ORF">E5333_04425</name>
</gene>
<evidence type="ECO:0000256" key="1">
    <source>
        <dbReference type="ARBA" id="ARBA00022729"/>
    </source>
</evidence>
<sequence>MRRFAILLITAIIIALAASDAGGAKRRQRQQPRAIGAVKKEQSDTRRAIQQTAEQIEANRRSTVRSLNRLDSLSSDIDIRNRTIARISSQIDSIDRTIVVLNDSVAALERRLGTMRESYARMVRRIHDHQRGSTSVLAFIFSAETVTQGYRRMRYLKEVSAWRERRSRELAAQADTLRRRKEHLAVVKTQRATSLAELDSERRQLQTSQQETTQIVAQLKKESTSLRRVLKDKEAKARALEAELERLIAEEQRRQEEEQRRKEEEARRRQLAAEKKQQQAKAAGRPSESAASKTASDSKKSIPAPAAKQRTYATADDTRSLSGTFESNKGRLLFPVSGRYRIVRPFGRHQHPELPHVVTDNAGIDIETSPGATARAVFAGKVSAIFRQPGYNTIVMVRHGRYLTVYAGLTDITVRNGQELKQGQAIGKIFADPDDGDRALLHFELRREKEKLNPSLWVK</sequence>
<dbReference type="EMBL" id="SRYD01000013">
    <property type="protein sequence ID" value="TGY75232.1"/>
    <property type="molecule type" value="Genomic_DNA"/>
</dbReference>
<feature type="region of interest" description="Disordered" evidence="2">
    <location>
        <begin position="25"/>
        <end position="46"/>
    </location>
</feature>
<dbReference type="RefSeq" id="WP_068959816.1">
    <property type="nucleotide sequence ID" value="NZ_CAJTAP010000010.1"/>
</dbReference>
<proteinExistence type="predicted"/>
<evidence type="ECO:0000313" key="7">
    <source>
        <dbReference type="Proteomes" id="UP000306630"/>
    </source>
</evidence>
<accession>A0A1Z2XF94</accession>
<evidence type="ECO:0000313" key="5">
    <source>
        <dbReference type="EMBL" id="TGY75232.1"/>
    </source>
</evidence>
<keyword evidence="6" id="KW-1185">Reference proteome</keyword>
<protein>
    <recommendedName>
        <fullName evidence="3">M23ase beta-sheet core domain-containing protein</fullName>
    </recommendedName>
</protein>
<reference evidence="6" key="1">
    <citation type="submission" date="2016-04" db="EMBL/GenBank/DDBJ databases">
        <title>Complete Genome Sequences of Twelve Strains of a Stable Defined Moderately Diverse Mouse Microbiota 2 (sDMDMm2).</title>
        <authorList>
            <person name="Uchimura Y."/>
            <person name="Wyss M."/>
            <person name="Brugiroux S."/>
            <person name="Limenitakis J.P."/>
            <person name="Stecher B."/>
            <person name="McCoy K.D."/>
            <person name="Macpherson A.J."/>
        </authorList>
    </citation>
    <scope>NUCLEOTIDE SEQUENCE [LARGE SCALE GENOMIC DNA]</scope>
    <source>
        <strain evidence="6">YL27</strain>
    </source>
</reference>
<dbReference type="SUPFAM" id="SSF51261">
    <property type="entry name" value="Duplicated hybrid motif"/>
    <property type="match status" value="1"/>
</dbReference>
<dbReference type="STRING" id="1796646.A4V02_00750"/>
<dbReference type="Proteomes" id="UP000186351">
    <property type="component" value="Chromosome"/>
</dbReference>
<reference evidence="4" key="2">
    <citation type="submission" date="2017-04" db="EMBL/GenBank/DDBJ databases">
        <title>Complete Genome Sequences of Twelve Strains of a Stable Defined Moderately Diverse Mouse Microbiota 2 (sDMDMm2).</title>
        <authorList>
            <person name="Uchimura Y."/>
            <person name="Wyss M."/>
            <person name="Brugiroux S."/>
            <person name="Limenitakis J.P."/>
            <person name="Stecher B."/>
            <person name="McCoy K.D."/>
            <person name="Macpherson A.J."/>
        </authorList>
    </citation>
    <scope>NUCLEOTIDE SEQUENCE</scope>
    <source>
        <strain evidence="4">YL27</strain>
    </source>
</reference>
<dbReference type="InterPro" id="IPR050570">
    <property type="entry name" value="Cell_wall_metabolism_enzyme"/>
</dbReference>
<evidence type="ECO:0000259" key="3">
    <source>
        <dbReference type="Pfam" id="PF01551"/>
    </source>
</evidence>
<feature type="region of interest" description="Disordered" evidence="2">
    <location>
        <begin position="252"/>
        <end position="321"/>
    </location>
</feature>
<dbReference type="CDD" id="cd12797">
    <property type="entry name" value="M23_peptidase"/>
    <property type="match status" value="1"/>
</dbReference>
<dbReference type="Pfam" id="PF01551">
    <property type="entry name" value="Peptidase_M23"/>
    <property type="match status" value="1"/>
</dbReference>
<reference evidence="5 7" key="3">
    <citation type="submission" date="2019-04" db="EMBL/GenBank/DDBJ databases">
        <title>Microbes associate with the intestines of laboratory mice.</title>
        <authorList>
            <person name="Navarre W."/>
            <person name="Wong E."/>
            <person name="Huang K."/>
            <person name="Tropini C."/>
            <person name="Ng K."/>
            <person name="Yu B."/>
        </authorList>
    </citation>
    <scope>NUCLEOTIDE SEQUENCE [LARGE SCALE GENOMIC DNA]</scope>
    <source>
        <strain evidence="5 7">NM06_A21</strain>
    </source>
</reference>
<feature type="compositionally biased region" description="Low complexity" evidence="2">
    <location>
        <begin position="279"/>
        <end position="295"/>
    </location>
</feature>
<evidence type="ECO:0000256" key="2">
    <source>
        <dbReference type="SAM" id="MobiDB-lite"/>
    </source>
</evidence>
<dbReference type="InterPro" id="IPR016047">
    <property type="entry name" value="M23ase_b-sheet_dom"/>
</dbReference>
<accession>A0A1B1S6J9</accession>
<dbReference type="InterPro" id="IPR011055">
    <property type="entry name" value="Dup_hybrid_motif"/>
</dbReference>
<feature type="domain" description="M23ase beta-sheet core" evidence="3">
    <location>
        <begin position="361"/>
        <end position="454"/>
    </location>
</feature>
<keyword evidence="1" id="KW-0732">Signal</keyword>
<dbReference type="PANTHER" id="PTHR21666:SF289">
    <property type="entry name" value="L-ALA--D-GLU ENDOPEPTIDASE"/>
    <property type="match status" value="1"/>
</dbReference>
<evidence type="ECO:0000313" key="4">
    <source>
        <dbReference type="EMBL" id="ANU62417.1"/>
    </source>
</evidence>
<dbReference type="OrthoDB" id="9815884at2"/>
<evidence type="ECO:0000313" key="6">
    <source>
        <dbReference type="Proteomes" id="UP000186351"/>
    </source>
</evidence>
<dbReference type="PANTHER" id="PTHR21666">
    <property type="entry name" value="PEPTIDASE-RELATED"/>
    <property type="match status" value="1"/>
</dbReference>
<dbReference type="Gene3D" id="6.10.250.3150">
    <property type="match status" value="1"/>
</dbReference>